<evidence type="ECO:0000313" key="8">
    <source>
        <dbReference type="Proteomes" id="UP001058974"/>
    </source>
</evidence>
<keyword evidence="2" id="KW-0132">Cell division</keyword>
<sequence>MAGRIQDIDTILKSRANEIVDIDYNFKDPRFCASIANEIYENLCVSEKIKRPSIDFMEKIQTNINAGMRAMLIEWLVEVAEEYKLLSDTLLLAVNYLDRYLSSKRINTNPMSNPEAGGIEIALARALNNGLRYAAKLIASSESSISKSLSRNFRSIGVKKMGDGHGHIKPGHMHSSHAQIRLGEASWLENVSCSVHCFFSVLVWEFLSLQSFSSKRRHQLVDSSDTSLALIIWWIWES</sequence>
<dbReference type="AlphaFoldDB" id="A0A9D4YD97"/>
<dbReference type="EMBL" id="JAMSHJ010000002">
    <property type="protein sequence ID" value="KAI5436068.1"/>
    <property type="molecule type" value="Genomic_DNA"/>
</dbReference>
<keyword evidence="4" id="KW-0131">Cell cycle</keyword>
<keyword evidence="8" id="KW-1185">Reference proteome</keyword>
<dbReference type="InterPro" id="IPR048258">
    <property type="entry name" value="Cyclins_cyclin-box"/>
</dbReference>
<dbReference type="Gene3D" id="1.10.472.10">
    <property type="entry name" value="Cyclin-like"/>
    <property type="match status" value="2"/>
</dbReference>
<dbReference type="SUPFAM" id="SSF47954">
    <property type="entry name" value="Cyclin-like"/>
    <property type="match status" value="1"/>
</dbReference>
<gene>
    <name evidence="7" type="ORF">KIW84_022492</name>
</gene>
<evidence type="ECO:0000256" key="1">
    <source>
        <dbReference type="ARBA" id="ARBA00011177"/>
    </source>
</evidence>
<dbReference type="Proteomes" id="UP001058974">
    <property type="component" value="Chromosome 2"/>
</dbReference>
<evidence type="ECO:0000256" key="4">
    <source>
        <dbReference type="ARBA" id="ARBA00023306"/>
    </source>
</evidence>
<dbReference type="InterPro" id="IPR036915">
    <property type="entry name" value="Cyclin-like_sf"/>
</dbReference>
<evidence type="ECO:0000256" key="3">
    <source>
        <dbReference type="ARBA" id="ARBA00023127"/>
    </source>
</evidence>
<dbReference type="PROSITE" id="PS00292">
    <property type="entry name" value="CYCLINS"/>
    <property type="match status" value="1"/>
</dbReference>
<dbReference type="PANTHER" id="PTHR10177">
    <property type="entry name" value="CYCLINS"/>
    <property type="match status" value="1"/>
</dbReference>
<evidence type="ECO:0000313" key="7">
    <source>
        <dbReference type="EMBL" id="KAI5436068.1"/>
    </source>
</evidence>
<dbReference type="GO" id="GO:0051301">
    <property type="term" value="P:cell division"/>
    <property type="evidence" value="ECO:0007669"/>
    <property type="project" value="UniProtKB-KW"/>
</dbReference>
<feature type="domain" description="Cyclin N-terminal" evidence="6">
    <location>
        <begin position="38"/>
        <end position="109"/>
    </location>
</feature>
<reference evidence="7 8" key="1">
    <citation type="journal article" date="2022" name="Nat. Genet.">
        <title>Improved pea reference genome and pan-genome highlight genomic features and evolutionary characteristics.</title>
        <authorList>
            <person name="Yang T."/>
            <person name="Liu R."/>
            <person name="Luo Y."/>
            <person name="Hu S."/>
            <person name="Wang D."/>
            <person name="Wang C."/>
            <person name="Pandey M.K."/>
            <person name="Ge S."/>
            <person name="Xu Q."/>
            <person name="Li N."/>
            <person name="Li G."/>
            <person name="Huang Y."/>
            <person name="Saxena R.K."/>
            <person name="Ji Y."/>
            <person name="Li M."/>
            <person name="Yan X."/>
            <person name="He Y."/>
            <person name="Liu Y."/>
            <person name="Wang X."/>
            <person name="Xiang C."/>
            <person name="Varshney R.K."/>
            <person name="Ding H."/>
            <person name="Gao S."/>
            <person name="Zong X."/>
        </authorList>
    </citation>
    <scope>NUCLEOTIDE SEQUENCE [LARGE SCALE GENOMIC DNA]</scope>
    <source>
        <strain evidence="7 8">cv. Zhongwan 6</strain>
    </source>
</reference>
<comment type="caution">
    <text evidence="7">The sequence shown here is derived from an EMBL/GenBank/DDBJ whole genome shotgun (WGS) entry which is preliminary data.</text>
</comment>
<dbReference type="Pfam" id="PF00134">
    <property type="entry name" value="Cyclin_N"/>
    <property type="match status" value="1"/>
</dbReference>
<comment type="subunit">
    <text evidence="1">Interacts with the CDC2 protein kinase to form a serine/threonine kinase holoenzyme complex also known as maturation promoting factor (MPF). The cyclin subunit imparts substrate specificity to the complex.</text>
</comment>
<accession>A0A9D4YD97</accession>
<protein>
    <recommendedName>
        <fullName evidence="5">B-like cyclin</fullName>
    </recommendedName>
</protein>
<evidence type="ECO:0000256" key="2">
    <source>
        <dbReference type="ARBA" id="ARBA00022618"/>
    </source>
</evidence>
<evidence type="ECO:0000259" key="6">
    <source>
        <dbReference type="Pfam" id="PF00134"/>
    </source>
</evidence>
<name>A0A9D4YD97_PEA</name>
<keyword evidence="3" id="KW-0195">Cyclin</keyword>
<dbReference type="InterPro" id="IPR006671">
    <property type="entry name" value="Cyclin_N"/>
</dbReference>
<proteinExistence type="predicted"/>
<organism evidence="7 8">
    <name type="scientific">Pisum sativum</name>
    <name type="common">Garden pea</name>
    <name type="synonym">Lathyrus oleraceus</name>
    <dbReference type="NCBI Taxonomy" id="3888"/>
    <lineage>
        <taxon>Eukaryota</taxon>
        <taxon>Viridiplantae</taxon>
        <taxon>Streptophyta</taxon>
        <taxon>Embryophyta</taxon>
        <taxon>Tracheophyta</taxon>
        <taxon>Spermatophyta</taxon>
        <taxon>Magnoliopsida</taxon>
        <taxon>eudicotyledons</taxon>
        <taxon>Gunneridae</taxon>
        <taxon>Pentapetalae</taxon>
        <taxon>rosids</taxon>
        <taxon>fabids</taxon>
        <taxon>Fabales</taxon>
        <taxon>Fabaceae</taxon>
        <taxon>Papilionoideae</taxon>
        <taxon>50 kb inversion clade</taxon>
        <taxon>NPAAA clade</taxon>
        <taxon>Hologalegina</taxon>
        <taxon>IRL clade</taxon>
        <taxon>Fabeae</taxon>
        <taxon>Lathyrus</taxon>
    </lineage>
</organism>
<dbReference type="Gramene" id="Psat02G0249200-T1">
    <property type="protein sequence ID" value="KAI5436068.1"/>
    <property type="gene ID" value="KIW84_022492"/>
</dbReference>
<evidence type="ECO:0000256" key="5">
    <source>
        <dbReference type="ARBA" id="ARBA00032263"/>
    </source>
</evidence>
<dbReference type="InterPro" id="IPR039361">
    <property type="entry name" value="Cyclin"/>
</dbReference>